<dbReference type="AlphaFoldDB" id="A0A6B0TVZ6"/>
<dbReference type="RefSeq" id="WP_160854841.1">
    <property type="nucleotide sequence ID" value="NZ_WUWG01000003.1"/>
</dbReference>
<proteinExistence type="predicted"/>
<protein>
    <submittedName>
        <fullName evidence="2">Uncharacterized protein</fullName>
    </submittedName>
</protein>
<evidence type="ECO:0000313" key="2">
    <source>
        <dbReference type="EMBL" id="MXU65925.1"/>
    </source>
</evidence>
<name>A0A6B0TVZ6_9RHOB</name>
<keyword evidence="1" id="KW-0175">Coiled coil</keyword>
<feature type="coiled-coil region" evidence="1">
    <location>
        <begin position="157"/>
        <end position="184"/>
    </location>
</feature>
<organism evidence="2 3">
    <name type="scientific">Oceanomicrobium pacificus</name>
    <dbReference type="NCBI Taxonomy" id="2692916"/>
    <lineage>
        <taxon>Bacteria</taxon>
        <taxon>Pseudomonadati</taxon>
        <taxon>Pseudomonadota</taxon>
        <taxon>Alphaproteobacteria</taxon>
        <taxon>Rhodobacterales</taxon>
        <taxon>Paracoccaceae</taxon>
        <taxon>Oceanomicrobium</taxon>
    </lineage>
</organism>
<evidence type="ECO:0000313" key="3">
    <source>
        <dbReference type="Proteomes" id="UP000436016"/>
    </source>
</evidence>
<dbReference type="Proteomes" id="UP000436016">
    <property type="component" value="Unassembled WGS sequence"/>
</dbReference>
<evidence type="ECO:0000256" key="1">
    <source>
        <dbReference type="SAM" id="Coils"/>
    </source>
</evidence>
<reference evidence="2 3" key="1">
    <citation type="submission" date="2019-12" db="EMBL/GenBank/DDBJ databases">
        <title>Strain KN286 was isolated from seawater, which was collected from Caroline Seamount in the tropical western Pacific.</title>
        <authorList>
            <person name="Wang Q."/>
        </authorList>
    </citation>
    <scope>NUCLEOTIDE SEQUENCE [LARGE SCALE GENOMIC DNA]</scope>
    <source>
        <strain evidence="2 3">KN286</strain>
    </source>
</reference>
<dbReference type="EMBL" id="WUWG01000003">
    <property type="protein sequence ID" value="MXU65925.1"/>
    <property type="molecule type" value="Genomic_DNA"/>
</dbReference>
<sequence>MPDSEGPTNRQRSVSTVRRLSAFDRSAILETGVSEEELDVRLAGGERPDSLVKEFTPERWAERQLSMAKLSLKSSVRTFFELGVPKPEIERLSNGVLEQLLIEALEVVSVSAEDFEPFLDDESIVCPVPHQWNRFRVACGIRPGPGPLMCMILGGWSRSDEEKRERFEAQIDFAKQDRRNTERAVNFLRSLSDEDWHRRGQS</sequence>
<comment type="caution">
    <text evidence="2">The sequence shown here is derived from an EMBL/GenBank/DDBJ whole genome shotgun (WGS) entry which is preliminary data.</text>
</comment>
<accession>A0A6B0TVZ6</accession>
<gene>
    <name evidence="2" type="ORF">GSH16_10720</name>
</gene>
<keyword evidence="3" id="KW-1185">Reference proteome</keyword>